<evidence type="ECO:0000313" key="5">
    <source>
        <dbReference type="EMBL" id="QLQ78785.1"/>
    </source>
</evidence>
<dbReference type="AlphaFoldDB" id="A0A7H9HR11"/>
<accession>A0A7H9HR11</accession>
<protein>
    <recommendedName>
        <fullName evidence="1">Pre-mRNA-splicing factor CWC25</fullName>
    </recommendedName>
</protein>
<sequence>MAGSNDLNLLKSWNPKLAKNREKVKRKEEEVLEEEKKIRQAAKERELSDLAAGKSRTGLEWMYDVPKQVERKSLDKKRESEKSTVKSKPKVGGKKKYDDDPMNKFKVAKKRLNRK</sequence>
<gene>
    <name evidence="5" type="ORF">HG537_0B01340</name>
</gene>
<evidence type="ECO:0000259" key="4">
    <source>
        <dbReference type="SMART" id="SM01083"/>
    </source>
</evidence>
<dbReference type="Pfam" id="PF10197">
    <property type="entry name" value="Cir_N"/>
    <property type="match status" value="1"/>
</dbReference>
<keyword evidence="2" id="KW-0175">Coiled coil</keyword>
<proteinExistence type="predicted"/>
<name>A0A7H9HR11_9SACH</name>
<reference evidence="5 6" key="1">
    <citation type="submission" date="2020-06" db="EMBL/GenBank/DDBJ databases">
        <title>The yeast mating-type switching endonuclease HO is a domesticated member of an unorthodox homing genetic element family.</title>
        <authorList>
            <person name="Coughlan A.Y."/>
            <person name="Lombardi L."/>
            <person name="Braun-Galleani S."/>
            <person name="Martos A.R."/>
            <person name="Galeote V."/>
            <person name="Bigey F."/>
            <person name="Dequin S."/>
            <person name="Byrne K.P."/>
            <person name="Wolfe K.H."/>
        </authorList>
    </citation>
    <scope>NUCLEOTIDE SEQUENCE [LARGE SCALE GENOMIC DNA]</scope>
    <source>
        <strain evidence="5 6">CBS2947</strain>
    </source>
</reference>
<feature type="coiled-coil region" evidence="2">
    <location>
        <begin position="17"/>
        <end position="45"/>
    </location>
</feature>
<dbReference type="SMART" id="SM01083">
    <property type="entry name" value="Cir_N"/>
    <property type="match status" value="1"/>
</dbReference>
<dbReference type="Proteomes" id="UP000510647">
    <property type="component" value="Chromosome 2"/>
</dbReference>
<evidence type="ECO:0000256" key="2">
    <source>
        <dbReference type="SAM" id="Coils"/>
    </source>
</evidence>
<feature type="region of interest" description="Disordered" evidence="3">
    <location>
        <begin position="63"/>
        <end position="115"/>
    </location>
</feature>
<feature type="compositionally biased region" description="Basic and acidic residues" evidence="3">
    <location>
        <begin position="67"/>
        <end position="84"/>
    </location>
</feature>
<feature type="compositionally biased region" description="Basic residues" evidence="3">
    <location>
        <begin position="106"/>
        <end position="115"/>
    </location>
</feature>
<dbReference type="OrthoDB" id="21123at2759"/>
<evidence type="ECO:0000256" key="3">
    <source>
        <dbReference type="SAM" id="MobiDB-lite"/>
    </source>
</evidence>
<dbReference type="InterPro" id="IPR019339">
    <property type="entry name" value="CIR_N_dom"/>
</dbReference>
<feature type="compositionally biased region" description="Basic residues" evidence="3">
    <location>
        <begin position="85"/>
        <end position="94"/>
    </location>
</feature>
<evidence type="ECO:0000256" key="1">
    <source>
        <dbReference type="ARBA" id="ARBA00020646"/>
    </source>
</evidence>
<keyword evidence="6" id="KW-1185">Reference proteome</keyword>
<organism evidence="5 6">
    <name type="scientific">Torulaspora globosa</name>
    <dbReference type="NCBI Taxonomy" id="48254"/>
    <lineage>
        <taxon>Eukaryota</taxon>
        <taxon>Fungi</taxon>
        <taxon>Dikarya</taxon>
        <taxon>Ascomycota</taxon>
        <taxon>Saccharomycotina</taxon>
        <taxon>Saccharomycetes</taxon>
        <taxon>Saccharomycetales</taxon>
        <taxon>Saccharomycetaceae</taxon>
        <taxon>Torulaspora</taxon>
    </lineage>
</organism>
<feature type="domain" description="CBF1-interacting co-repressor CIR N-terminal" evidence="4">
    <location>
        <begin position="12"/>
        <end position="48"/>
    </location>
</feature>
<dbReference type="EMBL" id="CP059268">
    <property type="protein sequence ID" value="QLQ78785.1"/>
    <property type="molecule type" value="Genomic_DNA"/>
</dbReference>
<evidence type="ECO:0000313" key="6">
    <source>
        <dbReference type="Proteomes" id="UP000510647"/>
    </source>
</evidence>